<dbReference type="CDD" id="cd15843">
    <property type="entry name" value="R-SNARE"/>
    <property type="match status" value="1"/>
</dbReference>
<dbReference type="SMART" id="SM01270">
    <property type="entry name" value="Longin"/>
    <property type="match status" value="1"/>
</dbReference>
<reference evidence="8" key="2">
    <citation type="journal article" date="2007" name="Science">
        <title>Draft genome sequence of the sexually transmitted pathogen Trichomonas vaginalis.</title>
        <authorList>
            <person name="Carlton J.M."/>
            <person name="Hirt R.P."/>
            <person name="Silva J.C."/>
            <person name="Delcher A.L."/>
            <person name="Schatz M."/>
            <person name="Zhao Q."/>
            <person name="Wortman J.R."/>
            <person name="Bidwell S.L."/>
            <person name="Alsmark U.C.M."/>
            <person name="Besteiro S."/>
            <person name="Sicheritz-Ponten T."/>
            <person name="Noel C.J."/>
            <person name="Dacks J.B."/>
            <person name="Foster P.G."/>
            <person name="Simillion C."/>
            <person name="Van de Peer Y."/>
            <person name="Miranda-Saavedra D."/>
            <person name="Barton G.J."/>
            <person name="Westrop G.D."/>
            <person name="Mueller S."/>
            <person name="Dessi D."/>
            <person name="Fiori P.L."/>
            <person name="Ren Q."/>
            <person name="Paulsen I."/>
            <person name="Zhang H."/>
            <person name="Bastida-Corcuera F.D."/>
            <person name="Simoes-Barbosa A."/>
            <person name="Brown M.T."/>
            <person name="Hayes R.D."/>
            <person name="Mukherjee M."/>
            <person name="Okumura C.Y."/>
            <person name="Schneider R."/>
            <person name="Smith A.J."/>
            <person name="Vanacova S."/>
            <person name="Villalvazo M."/>
            <person name="Haas B.J."/>
            <person name="Pertea M."/>
            <person name="Feldblyum T.V."/>
            <person name="Utterback T.R."/>
            <person name="Shu C.L."/>
            <person name="Osoegawa K."/>
            <person name="de Jong P.J."/>
            <person name="Hrdy I."/>
            <person name="Horvathova L."/>
            <person name="Zubacova Z."/>
            <person name="Dolezal P."/>
            <person name="Malik S.B."/>
            <person name="Logsdon J.M. Jr."/>
            <person name="Henze K."/>
            <person name="Gupta A."/>
            <person name="Wang C.C."/>
            <person name="Dunne R.L."/>
            <person name="Upcroft J.A."/>
            <person name="Upcroft P."/>
            <person name="White O."/>
            <person name="Salzberg S.L."/>
            <person name="Tang P."/>
            <person name="Chiu C.-H."/>
            <person name="Lee Y.-S."/>
            <person name="Embley T.M."/>
            <person name="Coombs G.H."/>
            <person name="Mottram J.C."/>
            <person name="Tachezy J."/>
            <person name="Fraser-Liggett C.M."/>
            <person name="Johnson P.J."/>
        </authorList>
    </citation>
    <scope>NUCLEOTIDE SEQUENCE [LARGE SCALE GENOMIC DNA]</scope>
    <source>
        <strain evidence="8">G3</strain>
    </source>
</reference>
<evidence type="ECO:0000256" key="2">
    <source>
        <dbReference type="ARBA" id="ARBA00023136"/>
    </source>
</evidence>
<dbReference type="PROSITE" id="PS50859">
    <property type="entry name" value="LONGIN"/>
    <property type="match status" value="1"/>
</dbReference>
<sequence>MTILYAAVVKDRTMIASLVVDKADFEKEVLKLLPQASAKTEQVISSNYIFSFLSLSSLIFVCVTPQTEDRRVPLNYLDAISHRWGPTIGGSTVTPTSHIYDKQFQEAFGEFTRSFANPAYKTKAIQQTLEQTQAELTDAMTKAYSRGNQLEDLDDKSQQLLSNSEDFKQASTQLKNQMRCKYYKELLFWFLVIFIVFYFLLALICGGMNLKPRCIKEKSN</sequence>
<comment type="subcellular location">
    <subcellularLocation>
        <location evidence="3">Endomembrane system</location>
        <topology evidence="3">Single-pass type IV membrane protein</topology>
    </subcellularLocation>
</comment>
<evidence type="ECO:0000256" key="1">
    <source>
        <dbReference type="ARBA" id="ARBA00008025"/>
    </source>
</evidence>
<keyword evidence="5" id="KW-1133">Transmembrane helix</keyword>
<name>A2G1I4_TRIV3</name>
<feature type="domain" description="Longin" evidence="6">
    <location>
        <begin position="31"/>
        <end position="112"/>
    </location>
</feature>
<dbReference type="KEGG" id="tva:4746649"/>
<dbReference type="Pfam" id="PF00957">
    <property type="entry name" value="Synaptobrevin"/>
    <property type="match status" value="1"/>
</dbReference>
<dbReference type="EMBL" id="DS114246">
    <property type="protein sequence ID" value="EAX88978.1"/>
    <property type="molecule type" value="Genomic_DNA"/>
</dbReference>
<dbReference type="PROSITE" id="PS50892">
    <property type="entry name" value="V_SNARE"/>
    <property type="match status" value="1"/>
</dbReference>
<dbReference type="VEuPathDB" id="TrichDB:TVAG_206570"/>
<keyword evidence="2 5" id="KW-0472">Membrane</keyword>
<dbReference type="InterPro" id="IPR010908">
    <property type="entry name" value="Longin_dom"/>
</dbReference>
<comment type="similarity">
    <text evidence="1">Belongs to the synaptobrevin family.</text>
</comment>
<evidence type="ECO:0000259" key="6">
    <source>
        <dbReference type="PROSITE" id="PS50859"/>
    </source>
</evidence>
<dbReference type="InterPro" id="IPR042855">
    <property type="entry name" value="V_SNARE_CC"/>
</dbReference>
<proteinExistence type="inferred from homology"/>
<organism evidence="8 9">
    <name type="scientific">Trichomonas vaginalis (strain ATCC PRA-98 / G3)</name>
    <dbReference type="NCBI Taxonomy" id="412133"/>
    <lineage>
        <taxon>Eukaryota</taxon>
        <taxon>Metamonada</taxon>
        <taxon>Parabasalia</taxon>
        <taxon>Trichomonadida</taxon>
        <taxon>Trichomonadidae</taxon>
        <taxon>Trichomonas</taxon>
    </lineage>
</organism>
<dbReference type="GO" id="GO:0012505">
    <property type="term" value="C:endomembrane system"/>
    <property type="evidence" value="ECO:0007669"/>
    <property type="project" value="UniProtKB-SubCell"/>
</dbReference>
<accession>A2G1I4</accession>
<dbReference type="STRING" id="5722.A2G1I4"/>
<dbReference type="Proteomes" id="UP000001542">
    <property type="component" value="Unassembled WGS sequence"/>
</dbReference>
<dbReference type="InterPro" id="IPR051097">
    <property type="entry name" value="Synaptobrevin-like_transport"/>
</dbReference>
<dbReference type="OrthoDB" id="248747at2759"/>
<evidence type="ECO:0000259" key="7">
    <source>
        <dbReference type="PROSITE" id="PS50892"/>
    </source>
</evidence>
<evidence type="ECO:0000256" key="3">
    <source>
        <dbReference type="ARBA" id="ARBA00046280"/>
    </source>
</evidence>
<dbReference type="eggNOG" id="KOG0859">
    <property type="taxonomic scope" value="Eukaryota"/>
</dbReference>
<dbReference type="InterPro" id="IPR011012">
    <property type="entry name" value="Longin-like_dom_sf"/>
</dbReference>
<feature type="transmembrane region" description="Helical" evidence="5">
    <location>
        <begin position="186"/>
        <end position="210"/>
    </location>
</feature>
<keyword evidence="9" id="KW-1185">Reference proteome</keyword>
<protein>
    <submittedName>
        <fullName evidence="8">Synaptobrevin family protein</fullName>
    </submittedName>
</protein>
<evidence type="ECO:0000256" key="4">
    <source>
        <dbReference type="PROSITE-ProRule" id="PRU00290"/>
    </source>
</evidence>
<dbReference type="Gene3D" id="3.30.450.50">
    <property type="entry name" value="Longin domain"/>
    <property type="match status" value="1"/>
</dbReference>
<dbReference type="Gene3D" id="1.20.5.110">
    <property type="match status" value="1"/>
</dbReference>
<dbReference type="InParanoid" id="A2G1I4"/>
<dbReference type="AlphaFoldDB" id="A2G1I4"/>
<dbReference type="Pfam" id="PF13774">
    <property type="entry name" value="Longin"/>
    <property type="match status" value="1"/>
</dbReference>
<feature type="domain" description="V-SNARE coiled-coil homology" evidence="7">
    <location>
        <begin position="121"/>
        <end position="181"/>
    </location>
</feature>
<evidence type="ECO:0000313" key="8">
    <source>
        <dbReference type="EMBL" id="EAX88978.1"/>
    </source>
</evidence>
<keyword evidence="5" id="KW-0812">Transmembrane</keyword>
<dbReference type="SMR" id="A2G1I4"/>
<evidence type="ECO:0000256" key="5">
    <source>
        <dbReference type="SAM" id="Phobius"/>
    </source>
</evidence>
<dbReference type="PANTHER" id="PTHR21136">
    <property type="entry name" value="SNARE PROTEINS"/>
    <property type="match status" value="1"/>
</dbReference>
<dbReference type="SUPFAM" id="SSF58038">
    <property type="entry name" value="SNARE fusion complex"/>
    <property type="match status" value="1"/>
</dbReference>
<reference evidence="8" key="1">
    <citation type="submission" date="2006-10" db="EMBL/GenBank/DDBJ databases">
        <authorList>
            <person name="Amadeo P."/>
            <person name="Zhao Q."/>
            <person name="Wortman J."/>
            <person name="Fraser-Liggett C."/>
            <person name="Carlton J."/>
        </authorList>
    </citation>
    <scope>NUCLEOTIDE SEQUENCE</scope>
    <source>
        <strain evidence="8">G3</strain>
    </source>
</reference>
<dbReference type="VEuPathDB" id="TrichDB:TVAGG3_0825160"/>
<keyword evidence="4" id="KW-0175">Coiled coil</keyword>
<dbReference type="PANTHER" id="PTHR21136:SF168">
    <property type="entry name" value="VESICLE-ASSOCIATED MEMBRANE PROTEIN 9"/>
    <property type="match status" value="1"/>
</dbReference>
<dbReference type="RefSeq" id="XP_001301908.1">
    <property type="nucleotide sequence ID" value="XM_001301907.1"/>
</dbReference>
<dbReference type="SUPFAM" id="SSF64356">
    <property type="entry name" value="SNARE-like"/>
    <property type="match status" value="1"/>
</dbReference>
<gene>
    <name evidence="8" type="ORF">TVAG_206570</name>
</gene>
<evidence type="ECO:0000313" key="9">
    <source>
        <dbReference type="Proteomes" id="UP000001542"/>
    </source>
</evidence>